<evidence type="ECO:0000313" key="2">
    <source>
        <dbReference type="Proteomes" id="UP000664940"/>
    </source>
</evidence>
<sequence>MSCTTCQSPKLRDTLKGLNRSLTLQHKRMESCLVWQNRRLICQTLALLLSWKHGNSLLLKRRYEDRTELETTFITKALTRMPCMTETFIDSEMPHYVCHCLHQRLNFGSHTAFQGETKLHLN</sequence>
<comment type="caution">
    <text evidence="1">The sequence shown here is derived from an EMBL/GenBank/DDBJ whole genome shotgun (WGS) entry which is preliminary data.</text>
</comment>
<name>A0A834DSQ9_9CHIR</name>
<dbReference type="EMBL" id="JABVXQ010000009">
    <property type="protein sequence ID" value="KAF6090784.1"/>
    <property type="molecule type" value="Genomic_DNA"/>
</dbReference>
<evidence type="ECO:0000313" key="1">
    <source>
        <dbReference type="EMBL" id="KAF6090784.1"/>
    </source>
</evidence>
<proteinExistence type="predicted"/>
<dbReference type="AlphaFoldDB" id="A0A834DSQ9"/>
<organism evidence="1 2">
    <name type="scientific">Phyllostomus discolor</name>
    <name type="common">pale spear-nosed bat</name>
    <dbReference type="NCBI Taxonomy" id="89673"/>
    <lineage>
        <taxon>Eukaryota</taxon>
        <taxon>Metazoa</taxon>
        <taxon>Chordata</taxon>
        <taxon>Craniata</taxon>
        <taxon>Vertebrata</taxon>
        <taxon>Euteleostomi</taxon>
        <taxon>Mammalia</taxon>
        <taxon>Eutheria</taxon>
        <taxon>Laurasiatheria</taxon>
        <taxon>Chiroptera</taxon>
        <taxon>Yangochiroptera</taxon>
        <taxon>Phyllostomidae</taxon>
        <taxon>Phyllostominae</taxon>
        <taxon>Phyllostomus</taxon>
    </lineage>
</organism>
<reference evidence="1 2" key="1">
    <citation type="journal article" date="2020" name="Nature">
        <title>Six reference-quality genomes reveal evolution of bat adaptations.</title>
        <authorList>
            <person name="Jebb D."/>
            <person name="Huang Z."/>
            <person name="Pippel M."/>
            <person name="Hughes G.M."/>
            <person name="Lavrichenko K."/>
            <person name="Devanna P."/>
            <person name="Winkler S."/>
            <person name="Jermiin L.S."/>
            <person name="Skirmuntt E.C."/>
            <person name="Katzourakis A."/>
            <person name="Burkitt-Gray L."/>
            <person name="Ray D.A."/>
            <person name="Sullivan K.A.M."/>
            <person name="Roscito J.G."/>
            <person name="Kirilenko B.M."/>
            <person name="Davalos L.M."/>
            <person name="Corthals A.P."/>
            <person name="Power M.L."/>
            <person name="Jones G."/>
            <person name="Ransome R.D."/>
            <person name="Dechmann D.K.N."/>
            <person name="Locatelli A.G."/>
            <person name="Puechmaille S.J."/>
            <person name="Fedrigo O."/>
            <person name="Jarvis E.D."/>
            <person name="Hiller M."/>
            <person name="Vernes S.C."/>
            <person name="Myers E.W."/>
            <person name="Teeling E.C."/>
        </authorList>
    </citation>
    <scope>NUCLEOTIDE SEQUENCE [LARGE SCALE GENOMIC DNA]</scope>
    <source>
        <strain evidence="1">Bat1K_MPI-CBG_1</strain>
    </source>
</reference>
<accession>A0A834DSQ9</accession>
<dbReference type="Proteomes" id="UP000664940">
    <property type="component" value="Unassembled WGS sequence"/>
</dbReference>
<protein>
    <submittedName>
        <fullName evidence="1">Uncharacterized protein</fullName>
    </submittedName>
</protein>
<gene>
    <name evidence="1" type="ORF">HJG60_012173</name>
</gene>